<dbReference type="InterPro" id="IPR036890">
    <property type="entry name" value="HATPase_C_sf"/>
</dbReference>
<dbReference type="InterPro" id="IPR004358">
    <property type="entry name" value="Sig_transdc_His_kin-like_C"/>
</dbReference>
<evidence type="ECO:0000259" key="10">
    <source>
        <dbReference type="PROSITE" id="PS50109"/>
    </source>
</evidence>
<evidence type="ECO:0000256" key="5">
    <source>
        <dbReference type="ARBA" id="ARBA00022741"/>
    </source>
</evidence>
<gene>
    <name evidence="11" type="ORF">MUG09_04665</name>
</gene>
<dbReference type="EMBL" id="CP094929">
    <property type="protein sequence ID" value="UOM52068.1"/>
    <property type="molecule type" value="Genomic_DNA"/>
</dbReference>
<evidence type="ECO:0000256" key="4">
    <source>
        <dbReference type="ARBA" id="ARBA00022679"/>
    </source>
</evidence>
<dbReference type="Gene3D" id="3.30.565.10">
    <property type="entry name" value="Histidine kinase-like ATPase, C-terminal domain"/>
    <property type="match status" value="1"/>
</dbReference>
<proteinExistence type="predicted"/>
<dbReference type="SMART" id="SM00387">
    <property type="entry name" value="HATPase_c"/>
    <property type="match status" value="1"/>
</dbReference>
<evidence type="ECO:0000256" key="8">
    <source>
        <dbReference type="ARBA" id="ARBA00023012"/>
    </source>
</evidence>
<dbReference type="CDD" id="cd00082">
    <property type="entry name" value="HisKA"/>
    <property type="match status" value="1"/>
</dbReference>
<evidence type="ECO:0000313" key="12">
    <source>
        <dbReference type="Proteomes" id="UP000829708"/>
    </source>
</evidence>
<evidence type="ECO:0000256" key="2">
    <source>
        <dbReference type="ARBA" id="ARBA00012438"/>
    </source>
</evidence>
<keyword evidence="3" id="KW-0597">Phosphoprotein</keyword>
<keyword evidence="9" id="KW-1133">Transmembrane helix</keyword>
<dbReference type="Gene3D" id="1.10.287.130">
    <property type="match status" value="1"/>
</dbReference>
<dbReference type="InterPro" id="IPR003661">
    <property type="entry name" value="HisK_dim/P_dom"/>
</dbReference>
<evidence type="ECO:0000256" key="6">
    <source>
        <dbReference type="ARBA" id="ARBA00022777"/>
    </source>
</evidence>
<dbReference type="PRINTS" id="PR00344">
    <property type="entry name" value="BCTRLSENSOR"/>
</dbReference>
<dbReference type="SUPFAM" id="SSF47384">
    <property type="entry name" value="Homodimeric domain of signal transducing histidine kinase"/>
    <property type="match status" value="1"/>
</dbReference>
<name>A0ABY4DCT4_9SPIR</name>
<dbReference type="EC" id="2.7.13.3" evidence="2"/>
<keyword evidence="9" id="KW-0812">Transmembrane</keyword>
<dbReference type="RefSeq" id="WP_244773935.1">
    <property type="nucleotide sequence ID" value="NZ_CP094929.1"/>
</dbReference>
<evidence type="ECO:0000256" key="9">
    <source>
        <dbReference type="SAM" id="Phobius"/>
    </source>
</evidence>
<dbReference type="GO" id="GO:0005524">
    <property type="term" value="F:ATP binding"/>
    <property type="evidence" value="ECO:0007669"/>
    <property type="project" value="UniProtKB-KW"/>
</dbReference>
<evidence type="ECO:0000313" key="11">
    <source>
        <dbReference type="EMBL" id="UOM52068.1"/>
    </source>
</evidence>
<dbReference type="Pfam" id="PF00512">
    <property type="entry name" value="HisKA"/>
    <property type="match status" value="1"/>
</dbReference>
<reference evidence="12" key="1">
    <citation type="journal article" date="2024" name="J Bioinform Genom">
        <title>Complete genome sequence of the type strain bacterium Sphaerochaeta associata GLS2t (VKM B-2742)t.</title>
        <authorList>
            <person name="Troshina O.Y."/>
            <person name="Tepeeva A.N."/>
            <person name="Arzamasceva V.O."/>
            <person name="Whitman W.B."/>
            <person name="Varghese N."/>
            <person name="Shapiro N."/>
            <person name="Woyke T."/>
            <person name="Kripides N.C."/>
            <person name="Vasilenko O.V."/>
        </authorList>
    </citation>
    <scope>NUCLEOTIDE SEQUENCE [LARGE SCALE GENOMIC DNA]</scope>
    <source>
        <strain evidence="12">GLS2T</strain>
    </source>
</reference>
<evidence type="ECO:0000256" key="7">
    <source>
        <dbReference type="ARBA" id="ARBA00022840"/>
    </source>
</evidence>
<keyword evidence="6" id="KW-0418">Kinase</keyword>
<comment type="catalytic activity">
    <reaction evidence="1">
        <text>ATP + protein L-histidine = ADP + protein N-phospho-L-histidine.</text>
        <dbReference type="EC" id="2.7.13.3"/>
    </reaction>
</comment>
<dbReference type="PROSITE" id="PS50109">
    <property type="entry name" value="HIS_KIN"/>
    <property type="match status" value="1"/>
</dbReference>
<keyword evidence="9" id="KW-0472">Membrane</keyword>
<protein>
    <recommendedName>
        <fullName evidence="2">histidine kinase</fullName>
        <ecNumber evidence="2">2.7.13.3</ecNumber>
    </recommendedName>
</protein>
<dbReference type="Pfam" id="PF02518">
    <property type="entry name" value="HATPase_c"/>
    <property type="match status" value="1"/>
</dbReference>
<accession>A0ABY4DCT4</accession>
<dbReference type="InterPro" id="IPR005467">
    <property type="entry name" value="His_kinase_dom"/>
</dbReference>
<feature type="transmembrane region" description="Helical" evidence="9">
    <location>
        <begin position="182"/>
        <end position="207"/>
    </location>
</feature>
<dbReference type="InterPro" id="IPR036097">
    <property type="entry name" value="HisK_dim/P_sf"/>
</dbReference>
<organism evidence="11 12">
    <name type="scientific">Sphaerochaeta associata</name>
    <dbReference type="NCBI Taxonomy" id="1129264"/>
    <lineage>
        <taxon>Bacteria</taxon>
        <taxon>Pseudomonadati</taxon>
        <taxon>Spirochaetota</taxon>
        <taxon>Spirochaetia</taxon>
        <taxon>Spirochaetales</taxon>
        <taxon>Sphaerochaetaceae</taxon>
        <taxon>Sphaerochaeta</taxon>
    </lineage>
</organism>
<dbReference type="SMART" id="SM00388">
    <property type="entry name" value="HisKA"/>
    <property type="match status" value="1"/>
</dbReference>
<dbReference type="InterPro" id="IPR003594">
    <property type="entry name" value="HATPase_dom"/>
</dbReference>
<keyword evidence="12" id="KW-1185">Reference proteome</keyword>
<dbReference type="PANTHER" id="PTHR43065:SF10">
    <property type="entry name" value="PEROXIDE STRESS-ACTIVATED HISTIDINE KINASE MAK3"/>
    <property type="match status" value="1"/>
</dbReference>
<keyword evidence="5" id="KW-0547">Nucleotide-binding</keyword>
<feature type="domain" description="Histidine kinase" evidence="10">
    <location>
        <begin position="232"/>
        <end position="431"/>
    </location>
</feature>
<keyword evidence="7 11" id="KW-0067">ATP-binding</keyword>
<sequence length="442" mass="49846">MNAKRTRWMIVDAREPFIVITSLAFAFIVLIALVIFLTTAILEREQLRMQSEAERAFNSVFLALQDSTTKALKTMQDENISGIGVYSSMGRKVLSLGNVPMTIPLARFSTSLDALNKSNPNTGIATYNRETGMIEYIRFSRLTILLDTGELTLTESGLLPTPIDFPDVLYLHFDGQRYHHRLVVIMVIGIISTFTLISLFLLVLSIYRNNRRYRDALAKQESLVNLGQAARTLTHEIKNPLSAITIQLALLKKTLPKQHTNDLILIEQEVQRLTQLTNKVSDFLRNPVGTPVSVDLTELFTSLIKCFDKPIRFFSEQRVQIVIDSDRARSVFENLLKNAVESTTDHDPEVEVRITTDKKNFVHIFVMDRGEGIRLGDAKKIFDPFFTTKIHGSGIGLSISRQFVKARGGNIRLYGREGGGTVAEVILPRSLHPVKLVEKDEK</sequence>
<keyword evidence="8" id="KW-0902">Two-component regulatory system</keyword>
<evidence type="ECO:0000256" key="1">
    <source>
        <dbReference type="ARBA" id="ARBA00000085"/>
    </source>
</evidence>
<evidence type="ECO:0000256" key="3">
    <source>
        <dbReference type="ARBA" id="ARBA00022553"/>
    </source>
</evidence>
<dbReference type="SUPFAM" id="SSF55874">
    <property type="entry name" value="ATPase domain of HSP90 chaperone/DNA topoisomerase II/histidine kinase"/>
    <property type="match status" value="1"/>
</dbReference>
<dbReference type="Proteomes" id="UP000829708">
    <property type="component" value="Chromosome"/>
</dbReference>
<feature type="transmembrane region" description="Helical" evidence="9">
    <location>
        <begin position="17"/>
        <end position="42"/>
    </location>
</feature>
<dbReference type="PANTHER" id="PTHR43065">
    <property type="entry name" value="SENSOR HISTIDINE KINASE"/>
    <property type="match status" value="1"/>
</dbReference>
<keyword evidence="4" id="KW-0808">Transferase</keyword>